<proteinExistence type="predicted"/>
<dbReference type="KEGG" id="goe:100897496"/>
<evidence type="ECO:0000313" key="3">
    <source>
        <dbReference type="Proteomes" id="UP000694867"/>
    </source>
</evidence>
<evidence type="ECO:0000313" key="4">
    <source>
        <dbReference type="RefSeq" id="XP_003746737.1"/>
    </source>
</evidence>
<keyword evidence="2" id="KW-1133">Transmembrane helix</keyword>
<dbReference type="GeneID" id="100897496"/>
<name>A0AAJ7L5G5_9ACAR</name>
<protein>
    <submittedName>
        <fullName evidence="4 5">Uncharacterized protein LOC100897496</fullName>
    </submittedName>
</protein>
<accession>A0AAJ7L5G5</accession>
<dbReference type="RefSeq" id="XP_018496302.1">
    <property type="nucleotide sequence ID" value="XM_018640786.1"/>
</dbReference>
<evidence type="ECO:0000256" key="2">
    <source>
        <dbReference type="SAM" id="Phobius"/>
    </source>
</evidence>
<dbReference type="AlphaFoldDB" id="A0AAJ7L5G5"/>
<keyword evidence="2" id="KW-0472">Membrane</keyword>
<evidence type="ECO:0000256" key="1">
    <source>
        <dbReference type="SAM" id="MobiDB-lite"/>
    </source>
</evidence>
<keyword evidence="3" id="KW-1185">Reference proteome</keyword>
<feature type="transmembrane region" description="Helical" evidence="2">
    <location>
        <begin position="47"/>
        <end position="69"/>
    </location>
</feature>
<feature type="compositionally biased region" description="Polar residues" evidence="1">
    <location>
        <begin position="1"/>
        <end position="17"/>
    </location>
</feature>
<reference evidence="4 5" key="1">
    <citation type="submission" date="2025-04" db="UniProtKB">
        <authorList>
            <consortium name="RefSeq"/>
        </authorList>
    </citation>
    <scope>IDENTIFICATION</scope>
</reference>
<dbReference type="Proteomes" id="UP000694867">
    <property type="component" value="Unplaced"/>
</dbReference>
<feature type="region of interest" description="Disordered" evidence="1">
    <location>
        <begin position="82"/>
        <end position="110"/>
    </location>
</feature>
<keyword evidence="2" id="KW-0812">Transmembrane</keyword>
<sequence>MQRSASGKRYSPSQHPSASYMPLQKKAPTSPLEAKLKKPRRWGCCRISIALISFVFFVAFLVTIAYVFLFTDLIGHLVGSDKGMAQSSRRNSSEDVSRPSSPLPDTGSISTTAAPLRELNILVLIVDTRTHIMDNGSFKASSESWRKTELAWRDLYDKKQMTDRLKVSFCQGCRPVGVKDEDNTPTVFYTVEHLRGDTHSYNTVVFVALPTPPGEILSLLKRHGRTDTLGEICQKGTWSSTGCDFKVPRARDVLPGEKKGVYNFAIQVPSMTEKELLNYNKTVIMQKDMDTFKILISLPMAVR</sequence>
<feature type="region of interest" description="Disordered" evidence="1">
    <location>
        <begin position="1"/>
        <end position="34"/>
    </location>
</feature>
<dbReference type="RefSeq" id="XP_003746737.1">
    <property type="nucleotide sequence ID" value="XM_003746689.2"/>
</dbReference>
<organism evidence="3 5">
    <name type="scientific">Galendromus occidentalis</name>
    <name type="common">western predatory mite</name>
    <dbReference type="NCBI Taxonomy" id="34638"/>
    <lineage>
        <taxon>Eukaryota</taxon>
        <taxon>Metazoa</taxon>
        <taxon>Ecdysozoa</taxon>
        <taxon>Arthropoda</taxon>
        <taxon>Chelicerata</taxon>
        <taxon>Arachnida</taxon>
        <taxon>Acari</taxon>
        <taxon>Parasitiformes</taxon>
        <taxon>Mesostigmata</taxon>
        <taxon>Gamasina</taxon>
        <taxon>Phytoseioidea</taxon>
        <taxon>Phytoseiidae</taxon>
        <taxon>Typhlodrominae</taxon>
        <taxon>Galendromus</taxon>
    </lineage>
</organism>
<gene>
    <name evidence="4 5" type="primary">LOC100897496</name>
</gene>
<evidence type="ECO:0000313" key="5">
    <source>
        <dbReference type="RefSeq" id="XP_018496302.1"/>
    </source>
</evidence>